<evidence type="ECO:0000313" key="2">
    <source>
        <dbReference type="Proteomes" id="UP000242287"/>
    </source>
</evidence>
<keyword evidence="2" id="KW-1185">Reference proteome</keyword>
<dbReference type="AlphaFoldDB" id="A0A2A9N9C4"/>
<accession>A0A2A9N9C4</accession>
<name>A0A2A9N9C4_9AGAR</name>
<dbReference type="EMBL" id="KZ302280">
    <property type="protein sequence ID" value="PFH45844.1"/>
    <property type="molecule type" value="Genomic_DNA"/>
</dbReference>
<proteinExistence type="predicted"/>
<reference evidence="1 2" key="1">
    <citation type="submission" date="2014-02" db="EMBL/GenBank/DDBJ databases">
        <title>Transposable element dynamics among asymbiotic and ectomycorrhizal Amanita fungi.</title>
        <authorList>
            <consortium name="DOE Joint Genome Institute"/>
            <person name="Hess J."/>
            <person name="Skrede I."/>
            <person name="Wolfe B."/>
            <person name="LaButti K."/>
            <person name="Ohm R.A."/>
            <person name="Grigoriev I.V."/>
            <person name="Pringle A."/>
        </authorList>
    </citation>
    <scope>NUCLEOTIDE SEQUENCE [LARGE SCALE GENOMIC DNA]</scope>
    <source>
        <strain evidence="1 2">SKay4041</strain>
    </source>
</reference>
<sequence>MCHGGLVPCAKANLHSSRNCTIQEWDSGRLWAVIRARAGCYCFASKLMSLANHPPLLEDLVACHSSISSL</sequence>
<organism evidence="1 2">
    <name type="scientific">Amanita thiersii Skay4041</name>
    <dbReference type="NCBI Taxonomy" id="703135"/>
    <lineage>
        <taxon>Eukaryota</taxon>
        <taxon>Fungi</taxon>
        <taxon>Dikarya</taxon>
        <taxon>Basidiomycota</taxon>
        <taxon>Agaricomycotina</taxon>
        <taxon>Agaricomycetes</taxon>
        <taxon>Agaricomycetidae</taxon>
        <taxon>Agaricales</taxon>
        <taxon>Pluteineae</taxon>
        <taxon>Amanitaceae</taxon>
        <taxon>Amanita</taxon>
    </lineage>
</organism>
<dbReference type="Proteomes" id="UP000242287">
    <property type="component" value="Unassembled WGS sequence"/>
</dbReference>
<gene>
    <name evidence="1" type="ORF">AMATHDRAFT_71010</name>
</gene>
<evidence type="ECO:0000313" key="1">
    <source>
        <dbReference type="EMBL" id="PFH45844.1"/>
    </source>
</evidence>
<protein>
    <submittedName>
        <fullName evidence="1">Uncharacterized protein</fullName>
    </submittedName>
</protein>